<evidence type="ECO:0008006" key="3">
    <source>
        <dbReference type="Google" id="ProtNLM"/>
    </source>
</evidence>
<dbReference type="OrthoDB" id="7763131at2759"/>
<protein>
    <recommendedName>
        <fullName evidence="3">No apical meristem-associated C-terminal domain-containing protein</fullName>
    </recommendedName>
</protein>
<keyword evidence="2" id="KW-1185">Reference proteome</keyword>
<accession>A0A7J7L048</accession>
<evidence type="ECO:0000313" key="2">
    <source>
        <dbReference type="Proteomes" id="UP000541444"/>
    </source>
</evidence>
<dbReference type="Proteomes" id="UP000541444">
    <property type="component" value="Unassembled WGS sequence"/>
</dbReference>
<name>A0A7J7L048_9MAGN</name>
<dbReference type="AlphaFoldDB" id="A0A7J7L048"/>
<organism evidence="1 2">
    <name type="scientific">Kingdonia uniflora</name>
    <dbReference type="NCBI Taxonomy" id="39325"/>
    <lineage>
        <taxon>Eukaryota</taxon>
        <taxon>Viridiplantae</taxon>
        <taxon>Streptophyta</taxon>
        <taxon>Embryophyta</taxon>
        <taxon>Tracheophyta</taxon>
        <taxon>Spermatophyta</taxon>
        <taxon>Magnoliopsida</taxon>
        <taxon>Ranunculales</taxon>
        <taxon>Circaeasteraceae</taxon>
        <taxon>Kingdonia</taxon>
    </lineage>
</organism>
<dbReference type="EMBL" id="JACGCM010002768">
    <property type="protein sequence ID" value="KAF6135904.1"/>
    <property type="molecule type" value="Genomic_DNA"/>
</dbReference>
<sequence length="209" mass="24033">MNHGCKVNGICLKSVMQGLISGVHHENLDDAAKMTYEARGKGKWSYKDSYEVLSAYQCWKILQDQHPDTLVRNVRMMQTSNSSPGMFTPAIPDTPISFNNDSPVLVTDEETEHPGGVKITKQKERNERRQNQLIERQNTLISRLDRMDILKEEYIAERDKKKKERDACIMELRERKTKAVVKPSPANPSHVKSPLEKFPLHLCHLPIRL</sequence>
<evidence type="ECO:0000313" key="1">
    <source>
        <dbReference type="EMBL" id="KAF6135904.1"/>
    </source>
</evidence>
<proteinExistence type="predicted"/>
<comment type="caution">
    <text evidence="1">The sequence shown here is derived from an EMBL/GenBank/DDBJ whole genome shotgun (WGS) entry which is preliminary data.</text>
</comment>
<reference evidence="1 2" key="1">
    <citation type="journal article" date="2020" name="IScience">
        <title>Genome Sequencing of the Endangered Kingdonia uniflora (Circaeasteraceae, Ranunculales) Reveals Potential Mechanisms of Evolutionary Specialization.</title>
        <authorList>
            <person name="Sun Y."/>
            <person name="Deng T."/>
            <person name="Zhang A."/>
            <person name="Moore M.J."/>
            <person name="Landis J.B."/>
            <person name="Lin N."/>
            <person name="Zhang H."/>
            <person name="Zhang X."/>
            <person name="Huang J."/>
            <person name="Zhang X."/>
            <person name="Sun H."/>
            <person name="Wang H."/>
        </authorList>
    </citation>
    <scope>NUCLEOTIDE SEQUENCE [LARGE SCALE GENOMIC DNA]</scope>
    <source>
        <strain evidence="1">TB1705</strain>
        <tissue evidence="1">Leaf</tissue>
    </source>
</reference>
<gene>
    <name evidence="1" type="ORF">GIB67_006796</name>
</gene>